<sequence>MTGQGIVPHLGITPNSARRESERTCWICFATETENLMATWLHPCQCRGSTKWVHESCLYRWIDEKQNGNSRAKVTCMQCQVEYIIIFPKVSRLAIILERFQDIVRHCSLFVAASAFLGSVYWTAVTYGGLTVIQVFGQQRGMEIMEKGDPFILLVGLPFIPVALILSRLIRWEDALLRLWHKRHEIADNLPLVKRLFNRPSNSSLRAGEPAPLSVPDEPVDFARIFCGGIMLPSIATIMGNIMYRNMTPPLYRTLLGGATFIGVKGILKIYLRQKQYLNKTRRHIVDYTEENVRIYMSDGQDESRESVRQIAGSEDNESDLGEDMENEVADADVDINPDATQTSDIDDSQFDDVRDHVIISVPDRPYTLFLS</sequence>
<evidence type="ECO:0000256" key="9">
    <source>
        <dbReference type="ARBA" id="ARBA00043044"/>
    </source>
</evidence>
<organism evidence="15 16">
    <name type="scientific">Drosophila hydei</name>
    <name type="common">Fruit fly</name>
    <dbReference type="NCBI Taxonomy" id="7224"/>
    <lineage>
        <taxon>Eukaryota</taxon>
        <taxon>Metazoa</taxon>
        <taxon>Ecdysozoa</taxon>
        <taxon>Arthropoda</taxon>
        <taxon>Hexapoda</taxon>
        <taxon>Insecta</taxon>
        <taxon>Pterygota</taxon>
        <taxon>Neoptera</taxon>
        <taxon>Endopterygota</taxon>
        <taxon>Diptera</taxon>
        <taxon>Brachycera</taxon>
        <taxon>Muscomorpha</taxon>
        <taxon>Ephydroidea</taxon>
        <taxon>Drosophilidae</taxon>
        <taxon>Drosophila</taxon>
    </lineage>
</organism>
<keyword evidence="15" id="KW-1185">Reference proteome</keyword>
<evidence type="ECO:0000256" key="5">
    <source>
        <dbReference type="ARBA" id="ARBA00022833"/>
    </source>
</evidence>
<feature type="transmembrane region" description="Helical" evidence="13">
    <location>
        <begin position="222"/>
        <end position="244"/>
    </location>
</feature>
<evidence type="ECO:0000256" key="4">
    <source>
        <dbReference type="ARBA" id="ARBA00022771"/>
    </source>
</evidence>
<dbReference type="GO" id="GO:0008270">
    <property type="term" value="F:zinc ion binding"/>
    <property type="evidence" value="ECO:0007669"/>
    <property type="project" value="UniProtKB-KW"/>
</dbReference>
<keyword evidence="2 13" id="KW-0812">Transmembrane</keyword>
<dbReference type="KEGG" id="dhe:111598233"/>
<dbReference type="SMART" id="SM00744">
    <property type="entry name" value="RINGv"/>
    <property type="match status" value="1"/>
</dbReference>
<dbReference type="GeneID" id="111598233"/>
<dbReference type="InterPro" id="IPR013083">
    <property type="entry name" value="Znf_RING/FYVE/PHD"/>
</dbReference>
<keyword evidence="6 13" id="KW-1133">Transmembrane helix</keyword>
<feature type="compositionally biased region" description="Acidic residues" evidence="12">
    <location>
        <begin position="315"/>
        <end position="336"/>
    </location>
</feature>
<dbReference type="CDD" id="cd16701">
    <property type="entry name" value="RING_CH-C4HC3_MARCH5"/>
    <property type="match status" value="1"/>
</dbReference>
<dbReference type="Pfam" id="PF12906">
    <property type="entry name" value="RINGv"/>
    <property type="match status" value="1"/>
</dbReference>
<proteinExistence type="predicted"/>
<keyword evidence="4" id="KW-0863">Zinc-finger</keyword>
<dbReference type="SUPFAM" id="SSF57850">
    <property type="entry name" value="RING/U-box"/>
    <property type="match status" value="1"/>
</dbReference>
<dbReference type="OMA" id="IIVFPRM"/>
<evidence type="ECO:0000256" key="11">
    <source>
        <dbReference type="ARBA" id="ARBA00043231"/>
    </source>
</evidence>
<evidence type="ECO:0000256" key="8">
    <source>
        <dbReference type="ARBA" id="ARBA00040151"/>
    </source>
</evidence>
<dbReference type="PANTHER" id="PTHR46283">
    <property type="entry name" value="E3 UBIQUITIN-PROTEIN LIGASE MARCH5"/>
    <property type="match status" value="1"/>
</dbReference>
<feature type="domain" description="RING-CH-type" evidence="14">
    <location>
        <begin position="17"/>
        <end position="86"/>
    </location>
</feature>
<protein>
    <recommendedName>
        <fullName evidence="8">E3 ubiquitin-protein ligase MARCHF5</fullName>
    </recommendedName>
    <alternativeName>
        <fullName evidence="10">Membrane-associated RING finger protein 5</fullName>
    </alternativeName>
    <alternativeName>
        <fullName evidence="9">Membrane-associated RING-CH protein V</fullName>
    </alternativeName>
    <alternativeName>
        <fullName evidence="11">RING-type E3 ubiquitin transferase MARCHF5</fullName>
    </alternativeName>
</protein>
<gene>
    <name evidence="16" type="primary">LOC111598233</name>
</gene>
<evidence type="ECO:0000256" key="12">
    <source>
        <dbReference type="SAM" id="MobiDB-lite"/>
    </source>
</evidence>
<dbReference type="RefSeq" id="XP_023169167.2">
    <property type="nucleotide sequence ID" value="XM_023313399.2"/>
</dbReference>
<dbReference type="PROSITE" id="PS51292">
    <property type="entry name" value="ZF_RING_CH"/>
    <property type="match status" value="1"/>
</dbReference>
<accession>A0A6J1LUV5</accession>
<dbReference type="AlphaFoldDB" id="A0A6J1LUV5"/>
<dbReference type="InterPro" id="IPR011016">
    <property type="entry name" value="Znf_RING-CH"/>
</dbReference>
<evidence type="ECO:0000256" key="1">
    <source>
        <dbReference type="ARBA" id="ARBA00004141"/>
    </source>
</evidence>
<keyword evidence="5" id="KW-0862">Zinc</keyword>
<evidence type="ECO:0000256" key="13">
    <source>
        <dbReference type="SAM" id="Phobius"/>
    </source>
</evidence>
<dbReference type="Gene3D" id="3.30.40.10">
    <property type="entry name" value="Zinc/RING finger domain, C3HC4 (zinc finger)"/>
    <property type="match status" value="1"/>
</dbReference>
<evidence type="ECO:0000256" key="6">
    <source>
        <dbReference type="ARBA" id="ARBA00022989"/>
    </source>
</evidence>
<feature type="transmembrane region" description="Helical" evidence="13">
    <location>
        <begin position="150"/>
        <end position="170"/>
    </location>
</feature>
<evidence type="ECO:0000256" key="3">
    <source>
        <dbReference type="ARBA" id="ARBA00022723"/>
    </source>
</evidence>
<evidence type="ECO:0000256" key="7">
    <source>
        <dbReference type="ARBA" id="ARBA00023136"/>
    </source>
</evidence>
<feature type="region of interest" description="Disordered" evidence="12">
    <location>
        <begin position="298"/>
        <end position="348"/>
    </location>
</feature>
<evidence type="ECO:0000256" key="10">
    <source>
        <dbReference type="ARBA" id="ARBA00043185"/>
    </source>
</evidence>
<keyword evidence="3" id="KW-0479">Metal-binding</keyword>
<dbReference type="OrthoDB" id="5817083at2759"/>
<evidence type="ECO:0000256" key="2">
    <source>
        <dbReference type="ARBA" id="ARBA00022692"/>
    </source>
</evidence>
<evidence type="ECO:0000313" key="15">
    <source>
        <dbReference type="Proteomes" id="UP000504633"/>
    </source>
</evidence>
<dbReference type="Proteomes" id="UP000504633">
    <property type="component" value="Unplaced"/>
</dbReference>
<keyword evidence="7 13" id="KW-0472">Membrane</keyword>
<dbReference type="GO" id="GO:0016020">
    <property type="term" value="C:membrane"/>
    <property type="evidence" value="ECO:0007669"/>
    <property type="project" value="UniProtKB-SubCell"/>
</dbReference>
<name>A0A6J1LUV5_DROHY</name>
<comment type="subcellular location">
    <subcellularLocation>
        <location evidence="1">Membrane</location>
        <topology evidence="1">Multi-pass membrane protein</topology>
    </subcellularLocation>
</comment>
<reference evidence="16" key="1">
    <citation type="submission" date="2025-08" db="UniProtKB">
        <authorList>
            <consortium name="RefSeq"/>
        </authorList>
    </citation>
    <scope>IDENTIFICATION</scope>
    <source>
        <strain evidence="16">15085-1641.00</strain>
        <tissue evidence="16">Whole body</tissue>
    </source>
</reference>
<evidence type="ECO:0000259" key="14">
    <source>
        <dbReference type="PROSITE" id="PS51292"/>
    </source>
</evidence>
<feature type="transmembrane region" description="Helical" evidence="13">
    <location>
        <begin position="109"/>
        <end position="130"/>
    </location>
</feature>
<evidence type="ECO:0000313" key="16">
    <source>
        <dbReference type="RefSeq" id="XP_023169167.2"/>
    </source>
</evidence>